<dbReference type="RefSeq" id="XP_014510174.1">
    <property type="nucleotide sequence ID" value="XM_014654688.2"/>
</dbReference>
<dbReference type="GO" id="GO:1990904">
    <property type="term" value="C:ribonucleoprotein complex"/>
    <property type="evidence" value="ECO:0007669"/>
    <property type="project" value="UniProtKB-KW"/>
</dbReference>
<dbReference type="PANTHER" id="PTHR46247">
    <property type="entry name" value="CRS2-ASSOCIATED FACTOR 1, CHLOROPLASTIC"/>
    <property type="match status" value="1"/>
</dbReference>
<dbReference type="PROSITE" id="PS51295">
    <property type="entry name" value="CRM"/>
    <property type="match status" value="2"/>
</dbReference>
<dbReference type="PANTHER" id="PTHR46247:SF1">
    <property type="entry name" value="CRS2-ASSOCIATED FACTOR 1, CHLOROPLASTIC"/>
    <property type="match status" value="1"/>
</dbReference>
<keyword evidence="10" id="KW-1185">Reference proteome</keyword>
<accession>A0A1S3UW99</accession>
<evidence type="ECO:0000256" key="5">
    <source>
        <dbReference type="ARBA" id="ARBA00023187"/>
    </source>
</evidence>
<evidence type="ECO:0000256" key="4">
    <source>
        <dbReference type="ARBA" id="ARBA00022946"/>
    </source>
</evidence>
<evidence type="ECO:0000313" key="10">
    <source>
        <dbReference type="Proteomes" id="UP000087766"/>
    </source>
</evidence>
<dbReference type="SMR" id="A0A1S3UW99"/>
<evidence type="ECO:0000259" key="9">
    <source>
        <dbReference type="PROSITE" id="PS51295"/>
    </source>
</evidence>
<dbReference type="GeneID" id="106769180"/>
<dbReference type="Gramene" id="Vradi07g28520.1">
    <property type="protein sequence ID" value="Vradi07g28520.1"/>
    <property type="gene ID" value="Vradi07g28520"/>
</dbReference>
<feature type="domain" description="CRM" evidence="9">
    <location>
        <begin position="321"/>
        <end position="417"/>
    </location>
</feature>
<protein>
    <submittedName>
        <fullName evidence="11">CRS2-associated factor 1, chloroplastic</fullName>
    </submittedName>
</protein>
<feature type="region of interest" description="Disordered" evidence="8">
    <location>
        <begin position="124"/>
        <end position="147"/>
    </location>
</feature>
<feature type="region of interest" description="Disordered" evidence="8">
    <location>
        <begin position="1"/>
        <end position="96"/>
    </location>
</feature>
<organism evidence="10 11">
    <name type="scientific">Vigna radiata var. radiata</name>
    <name type="common">Mung bean</name>
    <name type="synonym">Phaseolus aureus</name>
    <dbReference type="NCBI Taxonomy" id="3916"/>
    <lineage>
        <taxon>Eukaryota</taxon>
        <taxon>Viridiplantae</taxon>
        <taxon>Streptophyta</taxon>
        <taxon>Embryophyta</taxon>
        <taxon>Tracheophyta</taxon>
        <taxon>Spermatophyta</taxon>
        <taxon>Magnoliopsida</taxon>
        <taxon>eudicotyledons</taxon>
        <taxon>Gunneridae</taxon>
        <taxon>Pentapetalae</taxon>
        <taxon>rosids</taxon>
        <taxon>fabids</taxon>
        <taxon>Fabales</taxon>
        <taxon>Fabaceae</taxon>
        <taxon>Papilionoideae</taxon>
        <taxon>50 kb inversion clade</taxon>
        <taxon>NPAAA clade</taxon>
        <taxon>indigoferoid/millettioid clade</taxon>
        <taxon>Phaseoleae</taxon>
        <taxon>Vigna</taxon>
    </lineage>
</organism>
<keyword evidence="1" id="KW-0507">mRNA processing</keyword>
<name>A0A1S3UW99_VIGRR</name>
<dbReference type="FunFam" id="3.30.110.60:FF:000002">
    <property type="entry name" value="CRS2-associated factor 1, chloroplastic"/>
    <property type="match status" value="2"/>
</dbReference>
<dbReference type="Proteomes" id="UP000087766">
    <property type="component" value="Chromosome 7"/>
</dbReference>
<evidence type="ECO:0000256" key="8">
    <source>
        <dbReference type="SAM" id="MobiDB-lite"/>
    </source>
</evidence>
<dbReference type="InterPro" id="IPR035920">
    <property type="entry name" value="YhbY-like_sf"/>
</dbReference>
<dbReference type="GO" id="GO:0003723">
    <property type="term" value="F:RNA binding"/>
    <property type="evidence" value="ECO:0007669"/>
    <property type="project" value="UniProtKB-UniRule"/>
</dbReference>
<gene>
    <name evidence="11" type="primary">LOC106769180</name>
</gene>
<evidence type="ECO:0000256" key="1">
    <source>
        <dbReference type="ARBA" id="ARBA00022664"/>
    </source>
</evidence>
<evidence type="ECO:0000256" key="7">
    <source>
        <dbReference type="PROSITE-ProRule" id="PRU00626"/>
    </source>
</evidence>
<dbReference type="InterPro" id="IPR001890">
    <property type="entry name" value="RNA-binding_CRM"/>
</dbReference>
<reference evidence="10" key="1">
    <citation type="journal article" date="2014" name="Nat. Commun.">
        <title>Genome sequence of mungbean and insights into evolution within Vigna species.</title>
        <authorList>
            <person name="Kang Y.J."/>
            <person name="Kim S.K."/>
            <person name="Kim M.Y."/>
            <person name="Lestari P."/>
            <person name="Kim K.H."/>
            <person name="Ha B.K."/>
            <person name="Jun T.H."/>
            <person name="Hwang W.J."/>
            <person name="Lee T."/>
            <person name="Lee J."/>
            <person name="Shim S."/>
            <person name="Yoon M.Y."/>
            <person name="Jang Y.E."/>
            <person name="Han K.S."/>
            <person name="Taeprayoon P."/>
            <person name="Yoon N."/>
            <person name="Somta P."/>
            <person name="Tanya P."/>
            <person name="Kim K.S."/>
            <person name="Gwag J.G."/>
            <person name="Moon J.K."/>
            <person name="Lee Y.H."/>
            <person name="Park B.S."/>
            <person name="Bombarely A."/>
            <person name="Doyle J.J."/>
            <person name="Jackson S.A."/>
            <person name="Schafleitner R."/>
            <person name="Srinives P."/>
            <person name="Varshney R.K."/>
            <person name="Lee S.H."/>
        </authorList>
    </citation>
    <scope>NUCLEOTIDE SEQUENCE [LARGE SCALE GENOMIC DNA]</scope>
    <source>
        <strain evidence="10">cv. VC1973A</strain>
    </source>
</reference>
<feature type="domain" description="CRM" evidence="9">
    <location>
        <begin position="203"/>
        <end position="299"/>
    </location>
</feature>
<dbReference type="SMART" id="SM01103">
    <property type="entry name" value="CRS1_YhbY"/>
    <property type="match status" value="2"/>
</dbReference>
<dbReference type="STRING" id="3916.A0A1S3UW99"/>
<feature type="region of interest" description="Disordered" evidence="8">
    <location>
        <begin position="166"/>
        <end position="190"/>
    </location>
</feature>
<keyword evidence="4" id="KW-0809">Transit peptide</keyword>
<dbReference type="AlphaFoldDB" id="A0A1S3UW99"/>
<keyword evidence="5" id="KW-0508">mRNA splicing</keyword>
<dbReference type="GO" id="GO:0000373">
    <property type="term" value="P:Group II intron splicing"/>
    <property type="evidence" value="ECO:0007669"/>
    <property type="project" value="InterPro"/>
</dbReference>
<evidence type="ECO:0000256" key="6">
    <source>
        <dbReference type="ARBA" id="ARBA00023274"/>
    </source>
</evidence>
<reference evidence="11" key="2">
    <citation type="submission" date="2025-08" db="UniProtKB">
        <authorList>
            <consortium name="RefSeq"/>
        </authorList>
    </citation>
    <scope>IDENTIFICATION</scope>
    <source>
        <tissue evidence="11">Leaf</tissue>
    </source>
</reference>
<sequence>MALKLAHTHNFPIFAPTLDPNPNPRPSSEPRLSRWSNPQTRSDRSPNARRTSRPSGSAKRSKSPPRPNVDPESHPALRFSNIPKLKPRRITSTPDNVKISDDGLSYVIDGAPFEFKYSYTETPKTKPTKIREPPFLPFGPATMPRPWTGRAPLPPSKKKLKEFDSFELPPPHKKGVKPVQSPGPYLPGTGPRYVMSREEILGEPLTTEEIRELVRSCMKTPRQLNMGRDGFTHNMLDNIHAHWKRRRVCKIRCLGVCTVDMDNVCQQLEEKTGGKVIFRRGGKVYLFRGRNYNHKTRPRFPLMLWKPVSPVYPRLIPRVPEGLTLEEATEMREKGRKLIPICRLGKNGVYYNLVNTVREAFEECDLVRINCQGLNKSDYRKIGAKLRDLVPCTLLSFQYEHILMWRGPNWKSSIPDLGDDLKEANKIVDNKNFEPRPSEALEISAQGLQKNTVEHESNLSHDATISSCSSDVTLDKVEVPYPIEDSRQSISEVTELASLTKVYEVETANVATDSYAEPDPCTSPCPSMTLSHYNNSSEGSTRAMSDNHGAENIMVSQTICVGLSASISGSDTTVGGGDNYTNGMVDPHCDKLLDTLGEVDVSQLPRSAAPCMKEILLLFEQAVEQGSALVLDNDSLDADNIYQKAVAFAKSASPGPVFGKQRKAATVVQKSHKNEGSTLETKETTTVSTKREKARSTKISRKANFDGQLLNDVPQGTLGVDELAKLLL</sequence>
<dbReference type="Pfam" id="PF01985">
    <property type="entry name" value="CRS1_YhbY"/>
    <property type="match status" value="2"/>
</dbReference>
<dbReference type="InterPro" id="IPR044599">
    <property type="entry name" value="CAF1P_plant"/>
</dbReference>
<dbReference type="SUPFAM" id="SSF75471">
    <property type="entry name" value="YhbY-like"/>
    <property type="match status" value="2"/>
</dbReference>
<evidence type="ECO:0000256" key="2">
    <source>
        <dbReference type="ARBA" id="ARBA00022737"/>
    </source>
</evidence>
<dbReference type="GO" id="GO:0006397">
    <property type="term" value="P:mRNA processing"/>
    <property type="evidence" value="ECO:0007669"/>
    <property type="project" value="UniProtKB-KW"/>
</dbReference>
<dbReference type="OrthoDB" id="2021019at2759"/>
<keyword evidence="3 7" id="KW-0694">RNA-binding</keyword>
<evidence type="ECO:0000256" key="3">
    <source>
        <dbReference type="ARBA" id="ARBA00022884"/>
    </source>
</evidence>
<dbReference type="KEGG" id="vra:106769180"/>
<proteinExistence type="predicted"/>
<keyword evidence="6" id="KW-0687">Ribonucleoprotein</keyword>
<keyword evidence="2" id="KW-0677">Repeat</keyword>
<evidence type="ECO:0000313" key="11">
    <source>
        <dbReference type="RefSeq" id="XP_014510174.1"/>
    </source>
</evidence>
<dbReference type="Gene3D" id="3.30.110.60">
    <property type="entry name" value="YhbY-like"/>
    <property type="match status" value="2"/>
</dbReference>